<dbReference type="PANTHER" id="PTHR31111">
    <property type="entry name" value="BNAA05G37150D PROTEIN-RELATED"/>
    <property type="match status" value="1"/>
</dbReference>
<reference evidence="2" key="2">
    <citation type="submission" date="2018-10" db="UniProtKB">
        <authorList>
            <consortium name="EnsemblPlants"/>
        </authorList>
    </citation>
    <scope>IDENTIFICATION</scope>
</reference>
<dbReference type="AlphaFoldDB" id="A0A3B6DPT2"/>
<dbReference type="EnsemblPlants" id="TraesCS2D02G518000.1">
    <property type="protein sequence ID" value="TraesCS2D02G518000.1.cds1"/>
    <property type="gene ID" value="TraesCS2D02G518000"/>
</dbReference>
<dbReference type="NCBIfam" id="TIGR01640">
    <property type="entry name" value="F_box_assoc_1"/>
    <property type="match status" value="1"/>
</dbReference>
<feature type="domain" description="F-box associated beta-propeller type 3" evidence="1">
    <location>
        <begin position="16"/>
        <end position="257"/>
    </location>
</feature>
<dbReference type="InterPro" id="IPR017451">
    <property type="entry name" value="F-box-assoc_interact_dom"/>
</dbReference>
<dbReference type="STRING" id="4565.A0A3B6DPT2"/>
<evidence type="ECO:0000313" key="3">
    <source>
        <dbReference type="Proteomes" id="UP000019116"/>
    </source>
</evidence>
<dbReference type="InterPro" id="IPR013187">
    <property type="entry name" value="F-box-assoc_dom_typ3"/>
</dbReference>
<accession>A0A3B6DPT2</accession>
<protein>
    <recommendedName>
        <fullName evidence="1">F-box associated beta-propeller type 3 domain-containing protein</fullName>
    </recommendedName>
</protein>
<dbReference type="SUPFAM" id="SSF50965">
    <property type="entry name" value="Galactose oxidase, central domain"/>
    <property type="match status" value="1"/>
</dbReference>
<name>A0A3B6DPT2_WHEAT</name>
<organism evidence="2">
    <name type="scientific">Triticum aestivum</name>
    <name type="common">Wheat</name>
    <dbReference type="NCBI Taxonomy" id="4565"/>
    <lineage>
        <taxon>Eukaryota</taxon>
        <taxon>Viridiplantae</taxon>
        <taxon>Streptophyta</taxon>
        <taxon>Embryophyta</taxon>
        <taxon>Tracheophyta</taxon>
        <taxon>Spermatophyta</taxon>
        <taxon>Magnoliopsida</taxon>
        <taxon>Liliopsida</taxon>
        <taxon>Poales</taxon>
        <taxon>Poaceae</taxon>
        <taxon>BOP clade</taxon>
        <taxon>Pooideae</taxon>
        <taxon>Triticodae</taxon>
        <taxon>Triticeae</taxon>
        <taxon>Triticinae</taxon>
        <taxon>Triticum</taxon>
    </lineage>
</organism>
<dbReference type="Proteomes" id="UP000019116">
    <property type="component" value="Chromosome 2D"/>
</dbReference>
<keyword evidence="3" id="KW-1185">Reference proteome</keyword>
<dbReference type="OrthoDB" id="594359at2759"/>
<dbReference type="InterPro" id="IPR011043">
    <property type="entry name" value="Gal_Oxase/kelch_b-propeller"/>
</dbReference>
<dbReference type="InterPro" id="IPR015915">
    <property type="entry name" value="Kelch-typ_b-propeller"/>
</dbReference>
<dbReference type="PANTHER" id="PTHR31111:SF133">
    <property type="entry name" value="OS07G0196600 PROTEIN"/>
    <property type="match status" value="1"/>
</dbReference>
<dbReference type="Gene3D" id="2.120.10.80">
    <property type="entry name" value="Kelch-type beta propeller"/>
    <property type="match status" value="1"/>
</dbReference>
<evidence type="ECO:0000259" key="1">
    <source>
        <dbReference type="Pfam" id="PF08268"/>
    </source>
</evidence>
<dbReference type="Gramene" id="TraesCS2D02G518000.1">
    <property type="protein sequence ID" value="TraesCS2D02G518000.1.cds1"/>
    <property type="gene ID" value="TraesCS2D02G518000"/>
</dbReference>
<sequence>MLMRTPHDLPLVHLPCADDELRLRVLDPVTGADLALPDVDHDKQHCYSALFMIGKVSSGDYKVLCLSMCTSVSNGQQLCKVLNLSGDRRWRDTACPPAMVRMGRLDGAAVNGVAYLLLTTIHRRRLQGSNGCIVAYDLEKEAWRPASLPIPVPSNKQRPRDMFHHVLAELSGCLALLYDDGHSFMELWFLVDPDKVTWSKQCTITRTVPYPYQGAGYRGEPLWLLDDGRLIIWIWRSPEFSNVLCMYDPRTMTYTDVTEMPNSTPGGVYTGSLLGGGSFHLLHQGGLVQVQ</sequence>
<reference evidence="2" key="1">
    <citation type="submission" date="2018-08" db="EMBL/GenBank/DDBJ databases">
        <authorList>
            <person name="Rossello M."/>
        </authorList>
    </citation>
    <scope>NUCLEOTIDE SEQUENCE [LARGE SCALE GENOMIC DNA]</scope>
    <source>
        <strain evidence="2">cv. Chinese Spring</strain>
    </source>
</reference>
<proteinExistence type="predicted"/>
<dbReference type="Pfam" id="PF08268">
    <property type="entry name" value="FBA_3"/>
    <property type="match status" value="1"/>
</dbReference>
<dbReference type="Gramene" id="TraesCS2D03G1156400.1">
    <property type="protein sequence ID" value="TraesCS2D03G1156400.1.CDS1"/>
    <property type="gene ID" value="TraesCS2D03G1156400"/>
</dbReference>
<evidence type="ECO:0000313" key="2">
    <source>
        <dbReference type="EnsemblPlants" id="TraesCS2D02G518000.1.cds1"/>
    </source>
</evidence>